<evidence type="ECO:0000256" key="4">
    <source>
        <dbReference type="ARBA" id="ARBA00022597"/>
    </source>
</evidence>
<sequence>MHVDTNVHEVEAGKEPTILLPVATQNVNEDLLVEAKDATALEHHMIVRQAFKIYPKAVGWSILLSLVIIMEGYDTLLLGSFYAFPEFLKKFGELQPDGSYEISAAWQAGLSNGAQVGSIMGLFVAGYAAERFGYRKTLLAGLFAITAFVFIQFFAPNIETLQVGYILCGLPWGVFQTITTAYAAEVCPIALRGYLTTYVNLCWVIGQIIASGILRGMLSVKSEWGYRACYAIQWFWPVPITVGVYFAPESPWWLVRRGRTEDAAKAMDRLTTKVDPNFNSEQKIVMMVHTNEMEEKVSSGTSFLDCLKGTDLRRTEIVSIAGLPTAQSFNFTLIQFSLGGFGTMFSWLAITYAGRRTLYLTGMSIMLVLLIIIGGIAVSPAASASKGGSWAIGSMLLIFTLIYDCTVGPVCYSLVAEIPSTRLRSKSIVIARNVYNVGCIVNNIITPYMLNPSAWNWRAKTAFFWAGVNALLIVWTFFRLPEPKGLAYSELDILFERNVSARKFRNTAVDPFNGLTSELDEPKAAATMIEKAG</sequence>
<dbReference type="InterPro" id="IPR005829">
    <property type="entry name" value="Sugar_transporter_CS"/>
</dbReference>
<comment type="similarity">
    <text evidence="2">Belongs to the major facilitator superfamily. Sugar transporter (TC 2.A.1.1) family.</text>
</comment>
<evidence type="ECO:0000256" key="5">
    <source>
        <dbReference type="ARBA" id="ARBA00022692"/>
    </source>
</evidence>
<dbReference type="PROSITE" id="PS00217">
    <property type="entry name" value="SUGAR_TRANSPORT_2"/>
    <property type="match status" value="1"/>
</dbReference>
<dbReference type="FunFam" id="1.20.1250.20:FF:000078">
    <property type="entry name" value="MFS maltose transporter, putative"/>
    <property type="match status" value="1"/>
</dbReference>
<feature type="transmembrane region" description="Helical" evidence="8">
    <location>
        <begin position="329"/>
        <end position="350"/>
    </location>
</feature>
<comment type="subcellular location">
    <subcellularLocation>
        <location evidence="1">Membrane</location>
        <topology evidence="1">Multi-pass membrane protein</topology>
    </subcellularLocation>
</comment>
<gene>
    <name evidence="10" type="ORF">LIPSTDRAFT_31096</name>
</gene>
<keyword evidence="11" id="KW-1185">Reference proteome</keyword>
<keyword evidence="7 8" id="KW-0472">Membrane</keyword>
<dbReference type="SUPFAM" id="SSF103473">
    <property type="entry name" value="MFS general substrate transporter"/>
    <property type="match status" value="1"/>
</dbReference>
<feature type="domain" description="Major facilitator superfamily (MFS) profile" evidence="9">
    <location>
        <begin position="60"/>
        <end position="484"/>
    </location>
</feature>
<dbReference type="Pfam" id="PF00083">
    <property type="entry name" value="Sugar_tr"/>
    <property type="match status" value="1"/>
</dbReference>
<dbReference type="GO" id="GO:0005351">
    <property type="term" value="F:carbohydrate:proton symporter activity"/>
    <property type="evidence" value="ECO:0007669"/>
    <property type="project" value="TreeGrafter"/>
</dbReference>
<evidence type="ECO:0000259" key="9">
    <source>
        <dbReference type="PROSITE" id="PS50850"/>
    </source>
</evidence>
<dbReference type="EMBL" id="KV454309">
    <property type="protein sequence ID" value="ODQ68844.1"/>
    <property type="molecule type" value="Genomic_DNA"/>
</dbReference>
<dbReference type="STRING" id="675824.A0A1E3PU80"/>
<dbReference type="InterPro" id="IPR036259">
    <property type="entry name" value="MFS_trans_sf"/>
</dbReference>
<dbReference type="Proteomes" id="UP000094385">
    <property type="component" value="Unassembled WGS sequence"/>
</dbReference>
<evidence type="ECO:0000256" key="2">
    <source>
        <dbReference type="ARBA" id="ARBA00010992"/>
    </source>
</evidence>
<evidence type="ECO:0000256" key="6">
    <source>
        <dbReference type="ARBA" id="ARBA00022989"/>
    </source>
</evidence>
<feature type="transmembrane region" description="Helical" evidence="8">
    <location>
        <begin position="137"/>
        <end position="155"/>
    </location>
</feature>
<organism evidence="10 11">
    <name type="scientific">Lipomyces starkeyi NRRL Y-11557</name>
    <dbReference type="NCBI Taxonomy" id="675824"/>
    <lineage>
        <taxon>Eukaryota</taxon>
        <taxon>Fungi</taxon>
        <taxon>Dikarya</taxon>
        <taxon>Ascomycota</taxon>
        <taxon>Saccharomycotina</taxon>
        <taxon>Lipomycetes</taxon>
        <taxon>Lipomycetales</taxon>
        <taxon>Lipomycetaceae</taxon>
        <taxon>Lipomyces</taxon>
    </lineage>
</organism>
<dbReference type="PANTHER" id="PTHR48022">
    <property type="entry name" value="PLASTIDIC GLUCOSE TRANSPORTER 4"/>
    <property type="match status" value="1"/>
</dbReference>
<feature type="transmembrane region" description="Helical" evidence="8">
    <location>
        <begin position="462"/>
        <end position="480"/>
    </location>
</feature>
<evidence type="ECO:0000256" key="1">
    <source>
        <dbReference type="ARBA" id="ARBA00004141"/>
    </source>
</evidence>
<name>A0A1E3PU80_LIPST</name>
<feature type="transmembrane region" description="Helical" evidence="8">
    <location>
        <begin position="104"/>
        <end position="125"/>
    </location>
</feature>
<keyword evidence="6 8" id="KW-1133">Transmembrane helix</keyword>
<feature type="transmembrane region" description="Helical" evidence="8">
    <location>
        <begin position="390"/>
        <end position="412"/>
    </location>
</feature>
<keyword evidence="4" id="KW-0762">Sugar transport</keyword>
<dbReference type="GO" id="GO:0016020">
    <property type="term" value="C:membrane"/>
    <property type="evidence" value="ECO:0007669"/>
    <property type="project" value="UniProtKB-SubCell"/>
</dbReference>
<feature type="transmembrane region" description="Helical" evidence="8">
    <location>
        <begin position="357"/>
        <end position="378"/>
    </location>
</feature>
<feature type="transmembrane region" description="Helical" evidence="8">
    <location>
        <begin position="433"/>
        <end position="450"/>
    </location>
</feature>
<evidence type="ECO:0000256" key="8">
    <source>
        <dbReference type="SAM" id="Phobius"/>
    </source>
</evidence>
<dbReference type="PANTHER" id="PTHR48022:SF5">
    <property type="entry name" value="ALPHA-GLUCOSIDES PERMEASE MPH2-RELATED"/>
    <property type="match status" value="1"/>
</dbReference>
<dbReference type="InterPro" id="IPR020846">
    <property type="entry name" value="MFS_dom"/>
</dbReference>
<protein>
    <recommendedName>
        <fullName evidence="9">Major facilitator superfamily (MFS) profile domain-containing protein</fullName>
    </recommendedName>
</protein>
<evidence type="ECO:0000256" key="3">
    <source>
        <dbReference type="ARBA" id="ARBA00022448"/>
    </source>
</evidence>
<evidence type="ECO:0000256" key="7">
    <source>
        <dbReference type="ARBA" id="ARBA00023136"/>
    </source>
</evidence>
<dbReference type="InterPro" id="IPR050360">
    <property type="entry name" value="MFS_Sugar_Transporters"/>
</dbReference>
<keyword evidence="5 8" id="KW-0812">Transmembrane</keyword>
<proteinExistence type="inferred from homology"/>
<dbReference type="OrthoDB" id="6612291at2759"/>
<dbReference type="PROSITE" id="PS50850">
    <property type="entry name" value="MFS"/>
    <property type="match status" value="1"/>
</dbReference>
<evidence type="ECO:0000313" key="11">
    <source>
        <dbReference type="Proteomes" id="UP000094385"/>
    </source>
</evidence>
<dbReference type="Gene3D" id="1.20.1250.20">
    <property type="entry name" value="MFS general substrate transporter like domains"/>
    <property type="match status" value="1"/>
</dbReference>
<evidence type="ECO:0000313" key="10">
    <source>
        <dbReference type="EMBL" id="ODQ68844.1"/>
    </source>
</evidence>
<keyword evidence="3" id="KW-0813">Transport</keyword>
<accession>A0A1E3PU80</accession>
<dbReference type="InterPro" id="IPR005828">
    <property type="entry name" value="MFS_sugar_transport-like"/>
</dbReference>
<dbReference type="AlphaFoldDB" id="A0A1E3PU80"/>
<feature type="transmembrane region" description="Helical" evidence="8">
    <location>
        <begin position="58"/>
        <end position="84"/>
    </location>
</feature>
<feature type="transmembrane region" description="Helical" evidence="8">
    <location>
        <begin position="198"/>
        <end position="218"/>
    </location>
</feature>
<reference evidence="10 11" key="1">
    <citation type="journal article" date="2016" name="Proc. Natl. Acad. Sci. U.S.A.">
        <title>Comparative genomics of biotechnologically important yeasts.</title>
        <authorList>
            <person name="Riley R."/>
            <person name="Haridas S."/>
            <person name="Wolfe K.H."/>
            <person name="Lopes M.R."/>
            <person name="Hittinger C.T."/>
            <person name="Goeker M."/>
            <person name="Salamov A.A."/>
            <person name="Wisecaver J.H."/>
            <person name="Long T.M."/>
            <person name="Calvey C.H."/>
            <person name="Aerts A.L."/>
            <person name="Barry K.W."/>
            <person name="Choi C."/>
            <person name="Clum A."/>
            <person name="Coughlan A.Y."/>
            <person name="Deshpande S."/>
            <person name="Douglass A.P."/>
            <person name="Hanson S.J."/>
            <person name="Klenk H.-P."/>
            <person name="LaButti K.M."/>
            <person name="Lapidus A."/>
            <person name="Lindquist E.A."/>
            <person name="Lipzen A.M."/>
            <person name="Meier-Kolthoff J.P."/>
            <person name="Ohm R.A."/>
            <person name="Otillar R.P."/>
            <person name="Pangilinan J.L."/>
            <person name="Peng Y."/>
            <person name="Rokas A."/>
            <person name="Rosa C.A."/>
            <person name="Scheuner C."/>
            <person name="Sibirny A.A."/>
            <person name="Slot J.C."/>
            <person name="Stielow J.B."/>
            <person name="Sun H."/>
            <person name="Kurtzman C.P."/>
            <person name="Blackwell M."/>
            <person name="Grigoriev I.V."/>
            <person name="Jeffries T.W."/>
        </authorList>
    </citation>
    <scope>NUCLEOTIDE SEQUENCE [LARGE SCALE GENOMIC DNA]</scope>
    <source>
        <strain evidence="10 11">NRRL Y-11557</strain>
    </source>
</reference>